<sequence>MHYLYVHNFIIKLIRIGYIWLSDIILAVDKNIFPKNELCIVLFNTQLIIHPYNCNVELSISIICRM</sequence>
<gene>
    <name evidence="1" type="ORF">V1478_005014</name>
</gene>
<evidence type="ECO:0000313" key="2">
    <source>
        <dbReference type="Proteomes" id="UP001607302"/>
    </source>
</evidence>
<dbReference type="Proteomes" id="UP001607302">
    <property type="component" value="Unassembled WGS sequence"/>
</dbReference>
<dbReference type="AlphaFoldDB" id="A0ABD2BFD5"/>
<name>A0ABD2BFD5_VESSQ</name>
<organism evidence="1 2">
    <name type="scientific">Vespula squamosa</name>
    <name type="common">Southern yellow jacket</name>
    <name type="synonym">Wasp</name>
    <dbReference type="NCBI Taxonomy" id="30214"/>
    <lineage>
        <taxon>Eukaryota</taxon>
        <taxon>Metazoa</taxon>
        <taxon>Ecdysozoa</taxon>
        <taxon>Arthropoda</taxon>
        <taxon>Hexapoda</taxon>
        <taxon>Insecta</taxon>
        <taxon>Pterygota</taxon>
        <taxon>Neoptera</taxon>
        <taxon>Endopterygota</taxon>
        <taxon>Hymenoptera</taxon>
        <taxon>Apocrita</taxon>
        <taxon>Aculeata</taxon>
        <taxon>Vespoidea</taxon>
        <taxon>Vespidae</taxon>
        <taxon>Vespinae</taxon>
        <taxon>Vespula</taxon>
    </lineage>
</organism>
<keyword evidence="2" id="KW-1185">Reference proteome</keyword>
<protein>
    <submittedName>
        <fullName evidence="1">Uncharacterized protein</fullName>
    </submittedName>
</protein>
<reference evidence="1 2" key="1">
    <citation type="journal article" date="2024" name="Ann. Entomol. Soc. Am.">
        <title>Genomic analyses of the southern and eastern yellowjacket wasps (Hymenoptera: Vespidae) reveal evolutionary signatures of social life.</title>
        <authorList>
            <person name="Catto M.A."/>
            <person name="Caine P.B."/>
            <person name="Orr S.E."/>
            <person name="Hunt B.G."/>
            <person name="Goodisman M.A.D."/>
        </authorList>
    </citation>
    <scope>NUCLEOTIDE SEQUENCE [LARGE SCALE GENOMIC DNA]</scope>
    <source>
        <strain evidence="1">233</strain>
        <tissue evidence="1">Head and thorax</tissue>
    </source>
</reference>
<comment type="caution">
    <text evidence="1">The sequence shown here is derived from an EMBL/GenBank/DDBJ whole genome shotgun (WGS) entry which is preliminary data.</text>
</comment>
<accession>A0ABD2BFD5</accession>
<evidence type="ECO:0000313" key="1">
    <source>
        <dbReference type="EMBL" id="KAL2731469.1"/>
    </source>
</evidence>
<proteinExistence type="predicted"/>
<dbReference type="EMBL" id="JAUDFV010000105">
    <property type="protein sequence ID" value="KAL2731469.1"/>
    <property type="molecule type" value="Genomic_DNA"/>
</dbReference>